<protein>
    <submittedName>
        <fullName evidence="3">AMP-binding protein</fullName>
    </submittedName>
</protein>
<dbReference type="Proteomes" id="UP000609726">
    <property type="component" value="Unassembled WGS sequence"/>
</dbReference>
<dbReference type="Pfam" id="PF00501">
    <property type="entry name" value="AMP-binding"/>
    <property type="match status" value="1"/>
</dbReference>
<reference evidence="3 4" key="1">
    <citation type="submission" date="2019-10" db="EMBL/GenBank/DDBJ databases">
        <title>Taxonomy of Antarctic Massilia spp.: description of Massilia rubra sp. nov., Massilia aquatica sp. nov., Massilia mucilaginosa sp. nov., Massilia frigida sp. nov. isolated from streams, lakes and regoliths.</title>
        <authorList>
            <person name="Holochova P."/>
            <person name="Sedlacek I."/>
            <person name="Kralova S."/>
            <person name="Maslanova I."/>
            <person name="Busse H.-J."/>
            <person name="Stankova E."/>
            <person name="Vrbovska V."/>
            <person name="Kovarovic V."/>
            <person name="Bartak M."/>
            <person name="Svec P."/>
            <person name="Pantucek R."/>
        </authorList>
    </citation>
    <scope>NUCLEOTIDE SEQUENCE [LARGE SCALE GENOMIC DNA]</scope>
    <source>
        <strain evidence="3 4">CCM 8733</strain>
    </source>
</reference>
<evidence type="ECO:0000313" key="3">
    <source>
        <dbReference type="EMBL" id="NHZ90118.1"/>
    </source>
</evidence>
<keyword evidence="4" id="KW-1185">Reference proteome</keyword>
<dbReference type="RefSeq" id="WP_166875872.1">
    <property type="nucleotide sequence ID" value="NZ_WHJH01000014.1"/>
</dbReference>
<accession>A0ABX0NTM9</accession>
<name>A0ABX0NTM9_9BURK</name>
<evidence type="ECO:0000313" key="4">
    <source>
        <dbReference type="Proteomes" id="UP000609726"/>
    </source>
</evidence>
<feature type="region of interest" description="Disordered" evidence="1">
    <location>
        <begin position="1"/>
        <end position="22"/>
    </location>
</feature>
<dbReference type="SUPFAM" id="SSF56801">
    <property type="entry name" value="Acetyl-CoA synthetase-like"/>
    <property type="match status" value="1"/>
</dbReference>
<evidence type="ECO:0000259" key="2">
    <source>
        <dbReference type="Pfam" id="PF00501"/>
    </source>
</evidence>
<dbReference type="Gene3D" id="3.30.300.30">
    <property type="match status" value="1"/>
</dbReference>
<dbReference type="InterPro" id="IPR045851">
    <property type="entry name" value="AMP-bd_C_sf"/>
</dbReference>
<proteinExistence type="predicted"/>
<dbReference type="EMBL" id="WHJH01000014">
    <property type="protein sequence ID" value="NHZ90118.1"/>
    <property type="molecule type" value="Genomic_DNA"/>
</dbReference>
<organism evidence="3 4">
    <name type="scientific">Massilia mucilaginosa</name>
    <dbReference type="NCBI Taxonomy" id="2609282"/>
    <lineage>
        <taxon>Bacteria</taxon>
        <taxon>Pseudomonadati</taxon>
        <taxon>Pseudomonadota</taxon>
        <taxon>Betaproteobacteria</taxon>
        <taxon>Burkholderiales</taxon>
        <taxon>Oxalobacteraceae</taxon>
        <taxon>Telluria group</taxon>
        <taxon>Massilia</taxon>
    </lineage>
</organism>
<sequence>MKVDNLGDTRDTLDALETRDPQERERDLMARLPQLIERARSAPGWARILEGVDSAAIDSRAALATLPITRKADLKALQTASRPFGGLAVTPVGELSRVYVSPGPIFDPEGRGQDWWRFARPMYAAGVRAGGLLQNCFSYHFTPAAFMVEGGAARIGCAVIPAGAGQTEMQVQAIADLRPDTYVGTPSFLRIIIEKAREMGADISSMRNALLGAEALPESLRAWFRENGVPHVFQTYASADIGSMAYETATGGVLNPGMMLDEDVVLEIVRPGSGEPVAPGDIGEIVVTLFNADYPLIRFATGDMSALLVDAGPSRCGRTNSRIRGWLGRADQTTKVRAMFVHPSQVNNIVRRHPGILKARLVVTGRMANDVMTLHCEVATAPDAAQAAAIVESIREVTKLRGEVRFESPGTLADDGKVIEDLRDYS</sequence>
<feature type="domain" description="AMP-dependent synthetase/ligase" evidence="2">
    <location>
        <begin position="146"/>
        <end position="287"/>
    </location>
</feature>
<gene>
    <name evidence="3" type="ORF">F2P45_13990</name>
</gene>
<dbReference type="PANTHER" id="PTHR43845:SF1">
    <property type="entry name" value="BLR5969 PROTEIN"/>
    <property type="match status" value="1"/>
</dbReference>
<dbReference type="PANTHER" id="PTHR43845">
    <property type="entry name" value="BLR5969 PROTEIN"/>
    <property type="match status" value="1"/>
</dbReference>
<dbReference type="InterPro" id="IPR000873">
    <property type="entry name" value="AMP-dep_synth/lig_dom"/>
</dbReference>
<evidence type="ECO:0000256" key="1">
    <source>
        <dbReference type="SAM" id="MobiDB-lite"/>
    </source>
</evidence>
<dbReference type="Gene3D" id="3.40.50.12780">
    <property type="entry name" value="N-terminal domain of ligase-like"/>
    <property type="match status" value="1"/>
</dbReference>
<comment type="caution">
    <text evidence="3">The sequence shown here is derived from an EMBL/GenBank/DDBJ whole genome shotgun (WGS) entry which is preliminary data.</text>
</comment>
<dbReference type="InterPro" id="IPR042099">
    <property type="entry name" value="ANL_N_sf"/>
</dbReference>